<name>A0A8J3ASM1_9BIFI</name>
<proteinExistence type="predicted"/>
<dbReference type="Proteomes" id="UP000619536">
    <property type="component" value="Unassembled WGS sequence"/>
</dbReference>
<reference evidence="1" key="2">
    <citation type="submission" date="2020-09" db="EMBL/GenBank/DDBJ databases">
        <authorList>
            <person name="Sun Q."/>
            <person name="Sedlacek I."/>
        </authorList>
    </citation>
    <scope>NUCLEOTIDE SEQUENCE</scope>
    <source>
        <strain evidence="1">CCM 8606</strain>
    </source>
</reference>
<protein>
    <submittedName>
        <fullName evidence="1">Uncharacterized protein</fullName>
    </submittedName>
</protein>
<evidence type="ECO:0000313" key="1">
    <source>
        <dbReference type="EMBL" id="GGI15438.1"/>
    </source>
</evidence>
<reference evidence="1" key="1">
    <citation type="journal article" date="2014" name="Int. J. Syst. Evol. Microbiol.">
        <title>Complete genome sequence of Corynebacterium casei LMG S-19264T (=DSM 44701T), isolated from a smear-ripened cheese.</title>
        <authorList>
            <consortium name="US DOE Joint Genome Institute (JGI-PGF)"/>
            <person name="Walter F."/>
            <person name="Albersmeier A."/>
            <person name="Kalinowski J."/>
            <person name="Ruckert C."/>
        </authorList>
    </citation>
    <scope>NUCLEOTIDE SEQUENCE</scope>
    <source>
        <strain evidence="1">CCM 8606</strain>
    </source>
</reference>
<organism evidence="1 2">
    <name type="scientific">Galliscardovia ingluviei</name>
    <dbReference type="NCBI Taxonomy" id="1769422"/>
    <lineage>
        <taxon>Bacteria</taxon>
        <taxon>Bacillati</taxon>
        <taxon>Actinomycetota</taxon>
        <taxon>Actinomycetes</taxon>
        <taxon>Bifidobacteriales</taxon>
        <taxon>Bifidobacteriaceae</taxon>
        <taxon>Galliscardovia</taxon>
    </lineage>
</organism>
<dbReference type="RefSeq" id="WP_188355756.1">
    <property type="nucleotide sequence ID" value="NZ_BMDH01000006.1"/>
</dbReference>
<dbReference type="AlphaFoldDB" id="A0A8J3ASM1"/>
<gene>
    <name evidence="1" type="ORF">GCM10007377_15900</name>
</gene>
<accession>A0A8J3ASM1</accession>
<comment type="caution">
    <text evidence="1">The sequence shown here is derived from an EMBL/GenBank/DDBJ whole genome shotgun (WGS) entry which is preliminary data.</text>
</comment>
<keyword evidence="2" id="KW-1185">Reference proteome</keyword>
<dbReference type="EMBL" id="BMDH01000006">
    <property type="protein sequence ID" value="GGI15438.1"/>
    <property type="molecule type" value="Genomic_DNA"/>
</dbReference>
<sequence length="117" mass="13463">MYHIETIIDNTCNKNFKIGAYLVLAGFHKDVAEMDAQANEFTAINVNNAIVYAKRYRTELYDGARAAHKAIINDFATMEYQQIADYMQCVYRMLKQPAVATIMRQFRAELIATKDQN</sequence>
<evidence type="ECO:0000313" key="2">
    <source>
        <dbReference type="Proteomes" id="UP000619536"/>
    </source>
</evidence>